<dbReference type="GO" id="GO:0061574">
    <property type="term" value="C:ASAP complex"/>
    <property type="evidence" value="ECO:0007669"/>
    <property type="project" value="TreeGrafter"/>
</dbReference>
<dbReference type="Pfam" id="PF02037">
    <property type="entry name" value="SAP"/>
    <property type="match status" value="1"/>
</dbReference>
<reference evidence="5 6" key="1">
    <citation type="submission" date="2020-04" db="EMBL/GenBank/DDBJ databases">
        <authorList>
            <person name="Laetsch R D."/>
            <person name="Stevens L."/>
            <person name="Kumar S."/>
            <person name="Blaxter L. M."/>
        </authorList>
    </citation>
    <scope>NUCLEOTIDE SEQUENCE [LARGE SCALE GENOMIC DNA]</scope>
</reference>
<dbReference type="InterPro" id="IPR012677">
    <property type="entry name" value="Nucleotide-bd_a/b_plait_sf"/>
</dbReference>
<evidence type="ECO:0000313" key="5">
    <source>
        <dbReference type="EMBL" id="CAB3410757.1"/>
    </source>
</evidence>
<evidence type="ECO:0000256" key="2">
    <source>
        <dbReference type="SAM" id="MobiDB-lite"/>
    </source>
</evidence>
<comment type="caution">
    <text evidence="5">The sequence shown here is derived from an EMBL/GenBank/DDBJ whole genome shotgun (WGS) entry which is preliminary data.</text>
</comment>
<dbReference type="InterPro" id="IPR052793">
    <property type="entry name" value="EJC-associated_protein"/>
</dbReference>
<dbReference type="CDD" id="cd12432">
    <property type="entry name" value="RRM_ACINU"/>
    <property type="match status" value="1"/>
</dbReference>
<dbReference type="SMART" id="SM00513">
    <property type="entry name" value="SAP"/>
    <property type="match status" value="1"/>
</dbReference>
<name>A0A8S1FDU4_9PELO</name>
<feature type="compositionally biased region" description="Basic and acidic residues" evidence="2">
    <location>
        <begin position="496"/>
        <end position="505"/>
    </location>
</feature>
<feature type="compositionally biased region" description="Basic and acidic residues" evidence="2">
    <location>
        <begin position="540"/>
        <end position="569"/>
    </location>
</feature>
<feature type="compositionally biased region" description="Basic and acidic residues" evidence="2">
    <location>
        <begin position="602"/>
        <end position="614"/>
    </location>
</feature>
<feature type="compositionally biased region" description="Polar residues" evidence="2">
    <location>
        <begin position="103"/>
        <end position="113"/>
    </location>
</feature>
<feature type="region of interest" description="Disordered" evidence="2">
    <location>
        <begin position="81"/>
        <end position="366"/>
    </location>
</feature>
<gene>
    <name evidence="5" type="ORF">CBOVIS_LOCUS12231</name>
</gene>
<dbReference type="GO" id="GO:0071011">
    <property type="term" value="C:precatalytic spliceosome"/>
    <property type="evidence" value="ECO:0007669"/>
    <property type="project" value="TreeGrafter"/>
</dbReference>
<dbReference type="Gene3D" id="3.30.70.330">
    <property type="match status" value="1"/>
</dbReference>
<feature type="region of interest" description="Disordered" evidence="2">
    <location>
        <begin position="591"/>
        <end position="614"/>
    </location>
</feature>
<proteinExistence type="predicted"/>
<organism evidence="5 6">
    <name type="scientific">Caenorhabditis bovis</name>
    <dbReference type="NCBI Taxonomy" id="2654633"/>
    <lineage>
        <taxon>Eukaryota</taxon>
        <taxon>Metazoa</taxon>
        <taxon>Ecdysozoa</taxon>
        <taxon>Nematoda</taxon>
        <taxon>Chromadorea</taxon>
        <taxon>Rhabditida</taxon>
        <taxon>Rhabditina</taxon>
        <taxon>Rhabditomorpha</taxon>
        <taxon>Rhabditoidea</taxon>
        <taxon>Rhabditidae</taxon>
        <taxon>Peloderinae</taxon>
        <taxon>Caenorhabditis</taxon>
    </lineage>
</organism>
<dbReference type="EMBL" id="CADEPM010000011">
    <property type="protein sequence ID" value="CAB3410757.1"/>
    <property type="molecule type" value="Genomic_DNA"/>
</dbReference>
<dbReference type="Pfam" id="PF16294">
    <property type="entry name" value="RSB_motif"/>
    <property type="match status" value="1"/>
</dbReference>
<dbReference type="InterPro" id="IPR034257">
    <property type="entry name" value="Acinus_RRM"/>
</dbReference>
<dbReference type="SUPFAM" id="SSF68906">
    <property type="entry name" value="SAP domain"/>
    <property type="match status" value="1"/>
</dbReference>
<dbReference type="InterPro" id="IPR032552">
    <property type="entry name" value="RSB_motif"/>
</dbReference>
<feature type="domain" description="SAP" evidence="4">
    <location>
        <begin position="13"/>
        <end position="47"/>
    </location>
</feature>
<dbReference type="InterPro" id="IPR036361">
    <property type="entry name" value="SAP_dom_sf"/>
</dbReference>
<protein>
    <recommendedName>
        <fullName evidence="7">SAP domain-containing protein</fullName>
    </recommendedName>
</protein>
<dbReference type="InterPro" id="IPR000504">
    <property type="entry name" value="RRM_dom"/>
</dbReference>
<keyword evidence="6" id="KW-1185">Reference proteome</keyword>
<dbReference type="GO" id="GO:0003723">
    <property type="term" value="F:RNA binding"/>
    <property type="evidence" value="ECO:0007669"/>
    <property type="project" value="UniProtKB-UniRule"/>
</dbReference>
<evidence type="ECO:0000256" key="1">
    <source>
        <dbReference type="PROSITE-ProRule" id="PRU00176"/>
    </source>
</evidence>
<accession>A0A8S1FDU4</accession>
<dbReference type="Proteomes" id="UP000494206">
    <property type="component" value="Unassembled WGS sequence"/>
</dbReference>
<feature type="compositionally biased region" description="Low complexity" evidence="2">
    <location>
        <begin position="151"/>
        <end position="172"/>
    </location>
</feature>
<dbReference type="PROSITE" id="PS50102">
    <property type="entry name" value="RRM"/>
    <property type="match status" value="1"/>
</dbReference>
<dbReference type="SUPFAM" id="SSF54928">
    <property type="entry name" value="RNA-binding domain, RBD"/>
    <property type="match status" value="1"/>
</dbReference>
<feature type="compositionally biased region" description="Basic and acidic residues" evidence="2">
    <location>
        <begin position="180"/>
        <end position="194"/>
    </location>
</feature>
<dbReference type="InterPro" id="IPR003034">
    <property type="entry name" value="SAP_dom"/>
</dbReference>
<feature type="region of interest" description="Disordered" evidence="2">
    <location>
        <begin position="496"/>
        <end position="574"/>
    </location>
</feature>
<dbReference type="PANTHER" id="PTHR46589:SF1">
    <property type="entry name" value="APOPTOTIC CHROMATIN CONDENSATION INDUCER IN THE NUCLEUS"/>
    <property type="match status" value="1"/>
</dbReference>
<feature type="compositionally biased region" description="Basic and acidic residues" evidence="2">
    <location>
        <begin position="236"/>
        <end position="307"/>
    </location>
</feature>
<feature type="compositionally biased region" description="Basic and acidic residues" evidence="2">
    <location>
        <begin position="512"/>
        <end position="523"/>
    </location>
</feature>
<evidence type="ECO:0008006" key="7">
    <source>
        <dbReference type="Google" id="ProtNLM"/>
    </source>
</evidence>
<dbReference type="GO" id="GO:0008380">
    <property type="term" value="P:RNA splicing"/>
    <property type="evidence" value="ECO:0007669"/>
    <property type="project" value="TreeGrafter"/>
</dbReference>
<feature type="compositionally biased region" description="Basic and acidic residues" evidence="2">
    <location>
        <begin position="330"/>
        <end position="357"/>
    </location>
</feature>
<feature type="compositionally biased region" description="Acidic residues" evidence="2">
    <location>
        <begin position="308"/>
        <end position="329"/>
    </location>
</feature>
<dbReference type="Gene3D" id="1.10.720.30">
    <property type="entry name" value="SAP domain"/>
    <property type="match status" value="1"/>
</dbReference>
<feature type="domain" description="RRM" evidence="3">
    <location>
        <begin position="368"/>
        <end position="444"/>
    </location>
</feature>
<dbReference type="AlphaFoldDB" id="A0A8S1FDU4"/>
<feature type="compositionally biased region" description="Basic and acidic residues" evidence="2">
    <location>
        <begin position="210"/>
        <end position="228"/>
    </location>
</feature>
<feature type="compositionally biased region" description="Basic and acidic residues" evidence="2">
    <location>
        <begin position="114"/>
        <end position="149"/>
    </location>
</feature>
<sequence>MSDQDPLIDGRPLSSLKVAELRDELTKHGLSKLGVKNTLQDRLRDFLVGNGSGTPLTSPKKDDSPVKVNPLVAAYREKQKSLLLSSMAADPRKKRAEEESDEAVSSTKSQSITPKKEAEVEKREETPKVEKKPESQQPKVEEPPKEDVKPVSVSASSESASSSAQSGEQSGSDTPVLAKTPEKVEAAFDEKKNVEVQAHNTTELVTPNKIETEKTKEENENKKQEEIAPPKTVQLEAKEPEVHKEPESETVAQKEVHNDSEQKAKAKGEPETQKDPEVEQEQQKEESIDAKRDGKASGDSRASHHNDGDEDELDYGEEDAREEMMEEPIEDKHEKSKGDSDVRKKEKVRESVKDRRSSSPSSRHPISNIVHIRGLTRPFTEGMLRQKISSHGGEIVDFWMDKVKSHCFVKLIDEESAKNVLKGMHGITWPESNPKKLSVVFDTDENMTRYKEGKGEVKLPQVVTIGTLTSGSRGERLSSSTPGNIRITVDALREISKSDTKERKSGLAGRLSKADGSSKDKERKRTRSETPPFSRGAGFLDEKRGRVEHREERRTVDEEPKYKTPDELFQKTNTKPVLYFKPLTDEEVAAKELKAKTSKASTSERERDRSRRRH</sequence>
<feature type="region of interest" description="Disordered" evidence="2">
    <location>
        <begin position="47"/>
        <end position="68"/>
    </location>
</feature>
<dbReference type="OrthoDB" id="5348404at2759"/>
<keyword evidence="1" id="KW-0694">RNA-binding</keyword>
<dbReference type="PROSITE" id="PS50800">
    <property type="entry name" value="SAP"/>
    <property type="match status" value="1"/>
</dbReference>
<evidence type="ECO:0000259" key="4">
    <source>
        <dbReference type="PROSITE" id="PS50800"/>
    </source>
</evidence>
<dbReference type="PANTHER" id="PTHR46589">
    <property type="entry name" value="APOPTOTIC CHROMATIN CONDENSATION INDUCER IN THE NUCLEUS"/>
    <property type="match status" value="1"/>
</dbReference>
<evidence type="ECO:0000313" key="6">
    <source>
        <dbReference type="Proteomes" id="UP000494206"/>
    </source>
</evidence>
<dbReference type="InterPro" id="IPR035979">
    <property type="entry name" value="RBD_domain_sf"/>
</dbReference>
<evidence type="ECO:0000259" key="3">
    <source>
        <dbReference type="PROSITE" id="PS50102"/>
    </source>
</evidence>